<dbReference type="Pfam" id="PF10060">
    <property type="entry name" value="DUF2298"/>
    <property type="match status" value="2"/>
</dbReference>
<dbReference type="RefSeq" id="WP_156355148.1">
    <property type="nucleotide sequence ID" value="NZ_CACRST010000025.1"/>
</dbReference>
<dbReference type="NCBIfam" id="TIGR03662">
    <property type="entry name" value="Chlor_Arch_YYY"/>
    <property type="match status" value="1"/>
</dbReference>
<feature type="transmembrane region" description="Helical" evidence="1">
    <location>
        <begin position="9"/>
        <end position="28"/>
    </location>
</feature>
<accession>A0A6N2VBW9</accession>
<name>A0A6N2VBW9_9FIRM</name>
<feature type="transmembrane region" description="Helical" evidence="1">
    <location>
        <begin position="463"/>
        <end position="484"/>
    </location>
</feature>
<protein>
    <recommendedName>
        <fullName evidence="3">Chlor_Arch_YYY domain protein</fullName>
    </recommendedName>
</protein>
<dbReference type="PANTHER" id="PTHR10790">
    <property type="entry name" value="TPR-DOMAIN CONTAINING PROTEIN"/>
    <property type="match status" value="1"/>
</dbReference>
<reference evidence="2" key="1">
    <citation type="submission" date="2019-11" db="EMBL/GenBank/DDBJ databases">
        <authorList>
            <person name="Feng L."/>
        </authorList>
    </citation>
    <scope>NUCLEOTIDE SEQUENCE</scope>
    <source>
        <strain evidence="2">BgluceraseaLFYP119</strain>
    </source>
</reference>
<feature type="transmembrane region" description="Helical" evidence="1">
    <location>
        <begin position="65"/>
        <end position="84"/>
    </location>
</feature>
<sequence length="752" mass="85279">MRLEKIQKTVIKIVPAAALIGLSFYLLKGDVWTFLTWWLLAGVMGIVAMPVTGRLFGEFDDKGWMFSKIVAVAVTGFLTWFLVAVRLLKFTSSVCVGVTVVCGLLCLLLGKSQHKKGIECLPMGHLELVYWEEILFFAFFLLWTYLAGFHPAAYGTEKFMDYGFMEAMMRSTTLPAVDLWYSEGTINYYYGGQYFAVFLTKLTGTKVELTYNLMRTFVAGLAFALPFSLVYQMTKDRMGKKAAGAVGWRKCFPQITGVVAGISVSIAGNMHYVYYGQIRPFLQKLTGQEPDSYWFPDATRYIGFNPDVEDKTIHEFPCYSFVLGDLHAHVVNIMFVLLLLGILYAWIRAVRKRNMDPGQMGTKEFWEKHLLMPHLIFAAILLGMFHWTNFWDFVIYFVVTGGAVLFTNIVMFKGDGKKVLMVTAAQAVEMLAIGTVVILPFTLNFETMVQGVAVAQNHSLPHQLLILWGLPVILTVTFVIVLLIEKLSGAKQKTVYHFLESLKLPDMFAMIMGLCAIGLVLIPELVYVRDIYENGNARANTMFKLTYQAYIMFGMTMAYVIFRLIVISYKKILKVMAVIGLVLLIWTWGYFGNSVNAWFGKVMDPSMYQGLNATAFLETSFPEDAAGIRWLKENITGSPVVLEANGDSYTEYERVSAMTGLPTVLGWYVHEWLWRNDVADLNEKSGDVELIYTSKDQKQVEELLEEYEVEYVFVGSCERSKYGENLNNEMMQNIGEIVFETDNSQTYIVKVK</sequence>
<feature type="transmembrane region" description="Helical" evidence="1">
    <location>
        <begin position="252"/>
        <end position="275"/>
    </location>
</feature>
<dbReference type="EMBL" id="CACRST010000025">
    <property type="protein sequence ID" value="VYT27989.1"/>
    <property type="molecule type" value="Genomic_DNA"/>
</dbReference>
<gene>
    <name evidence="2" type="ORF">BGLFYP119_02611</name>
</gene>
<feature type="transmembrane region" description="Helical" evidence="1">
    <location>
        <begin position="90"/>
        <end position="109"/>
    </location>
</feature>
<feature type="transmembrane region" description="Helical" evidence="1">
    <location>
        <begin position="547"/>
        <end position="565"/>
    </location>
</feature>
<dbReference type="AlphaFoldDB" id="A0A6N2VBW9"/>
<feature type="transmembrane region" description="Helical" evidence="1">
    <location>
        <begin position="130"/>
        <end position="150"/>
    </location>
</feature>
<evidence type="ECO:0008006" key="3">
    <source>
        <dbReference type="Google" id="ProtNLM"/>
    </source>
</evidence>
<evidence type="ECO:0000256" key="1">
    <source>
        <dbReference type="SAM" id="Phobius"/>
    </source>
</evidence>
<feature type="transmembrane region" description="Helical" evidence="1">
    <location>
        <begin position="504"/>
        <end position="527"/>
    </location>
</feature>
<evidence type="ECO:0000313" key="2">
    <source>
        <dbReference type="EMBL" id="VYT27989.1"/>
    </source>
</evidence>
<keyword evidence="1" id="KW-1133">Transmembrane helix</keyword>
<proteinExistence type="predicted"/>
<feature type="transmembrane region" description="Helical" evidence="1">
    <location>
        <begin position="213"/>
        <end position="231"/>
    </location>
</feature>
<feature type="transmembrane region" description="Helical" evidence="1">
    <location>
        <begin position="370"/>
        <end position="387"/>
    </location>
</feature>
<feature type="transmembrane region" description="Helical" evidence="1">
    <location>
        <begin position="34"/>
        <end position="53"/>
    </location>
</feature>
<dbReference type="InterPro" id="IPR018746">
    <property type="entry name" value="DUF2298"/>
</dbReference>
<keyword evidence="1" id="KW-0812">Transmembrane</keyword>
<keyword evidence="1" id="KW-0472">Membrane</keyword>
<organism evidence="2">
    <name type="scientific">Blautia glucerasea</name>
    <dbReference type="NCBI Taxonomy" id="536633"/>
    <lineage>
        <taxon>Bacteria</taxon>
        <taxon>Bacillati</taxon>
        <taxon>Bacillota</taxon>
        <taxon>Clostridia</taxon>
        <taxon>Lachnospirales</taxon>
        <taxon>Lachnospiraceae</taxon>
        <taxon>Blautia</taxon>
    </lineage>
</organism>
<feature type="transmembrane region" description="Helical" evidence="1">
    <location>
        <begin position="393"/>
        <end position="412"/>
    </location>
</feature>
<feature type="transmembrane region" description="Helical" evidence="1">
    <location>
        <begin position="419"/>
        <end position="443"/>
    </location>
</feature>
<feature type="transmembrane region" description="Helical" evidence="1">
    <location>
        <begin position="329"/>
        <end position="349"/>
    </location>
</feature>
<dbReference type="PANTHER" id="PTHR10790:SF51">
    <property type="entry name" value="TETRATRICOPEPTIDE REPEAT PROTEIN"/>
    <property type="match status" value="1"/>
</dbReference>
<feature type="transmembrane region" description="Helical" evidence="1">
    <location>
        <begin position="572"/>
        <end position="591"/>
    </location>
</feature>